<dbReference type="InterPro" id="IPR001680">
    <property type="entry name" value="WD40_rpt"/>
</dbReference>
<evidence type="ECO:0000256" key="1">
    <source>
        <dbReference type="ARBA" id="ARBA00009890"/>
    </source>
</evidence>
<dbReference type="GO" id="GO:0031932">
    <property type="term" value="C:TORC2 complex"/>
    <property type="evidence" value="ECO:0007669"/>
    <property type="project" value="InterPro"/>
</dbReference>
<dbReference type="InterPro" id="IPR036322">
    <property type="entry name" value="WD40_repeat_dom_sf"/>
</dbReference>
<evidence type="ECO:0000313" key="4">
    <source>
        <dbReference type="EMBL" id="KAJ1979738.1"/>
    </source>
</evidence>
<name>A0A9W8EDB2_9FUNG</name>
<dbReference type="PROSITE" id="PS50082">
    <property type="entry name" value="WD_REPEATS_2"/>
    <property type="match status" value="3"/>
</dbReference>
<dbReference type="Gene3D" id="2.130.10.10">
    <property type="entry name" value="YVTN repeat-like/Quinoprotein amine dehydrogenase"/>
    <property type="match status" value="1"/>
</dbReference>
<protein>
    <submittedName>
        <fullName evidence="4">TOR complex subunit lst8</fullName>
    </submittedName>
</protein>
<dbReference type="SMART" id="SM00320">
    <property type="entry name" value="WD40"/>
    <property type="match status" value="7"/>
</dbReference>
<dbReference type="Pfam" id="PF00400">
    <property type="entry name" value="WD40"/>
    <property type="match status" value="5"/>
</dbReference>
<feature type="compositionally biased region" description="Polar residues" evidence="3">
    <location>
        <begin position="25"/>
        <end position="35"/>
    </location>
</feature>
<accession>A0A9W8EDB2</accession>
<dbReference type="PROSITE" id="PS50294">
    <property type="entry name" value="WD_REPEATS_REGION"/>
    <property type="match status" value="1"/>
</dbReference>
<dbReference type="AlphaFoldDB" id="A0A9W8EDB2"/>
<feature type="compositionally biased region" description="Low complexity" evidence="3">
    <location>
        <begin position="7"/>
        <end position="24"/>
    </location>
</feature>
<dbReference type="Proteomes" id="UP001151582">
    <property type="component" value="Unassembled WGS sequence"/>
</dbReference>
<keyword evidence="2" id="KW-0853">WD repeat</keyword>
<dbReference type="PANTHER" id="PTHR19842">
    <property type="entry name" value="G BETA-LIKE PROTEIN GBL"/>
    <property type="match status" value="1"/>
</dbReference>
<feature type="repeat" description="WD" evidence="2">
    <location>
        <begin position="168"/>
        <end position="202"/>
    </location>
</feature>
<comment type="caution">
    <text evidence="4">The sequence shown here is derived from an EMBL/GenBank/DDBJ whole genome shotgun (WGS) entry which is preliminary data.</text>
</comment>
<dbReference type="GO" id="GO:0032956">
    <property type="term" value="P:regulation of actin cytoskeleton organization"/>
    <property type="evidence" value="ECO:0007669"/>
    <property type="project" value="TreeGrafter"/>
</dbReference>
<dbReference type="InterPro" id="IPR037588">
    <property type="entry name" value="MLST8"/>
</dbReference>
<feature type="repeat" description="WD" evidence="2">
    <location>
        <begin position="296"/>
        <end position="337"/>
    </location>
</feature>
<gene>
    <name evidence="4" type="primary">LST8</name>
    <name evidence="4" type="ORF">H4R34_002718</name>
</gene>
<reference evidence="4" key="1">
    <citation type="submission" date="2022-07" db="EMBL/GenBank/DDBJ databases">
        <title>Phylogenomic reconstructions and comparative analyses of Kickxellomycotina fungi.</title>
        <authorList>
            <person name="Reynolds N.K."/>
            <person name="Stajich J.E."/>
            <person name="Barry K."/>
            <person name="Grigoriev I.V."/>
            <person name="Crous P."/>
            <person name="Smith M.E."/>
        </authorList>
    </citation>
    <scope>NUCLEOTIDE SEQUENCE</scope>
    <source>
        <strain evidence="4">RSA 567</strain>
    </source>
</reference>
<dbReference type="PANTHER" id="PTHR19842:SF0">
    <property type="entry name" value="TARGET OF RAPAMYCIN COMPLEX SUBUNIT LST8"/>
    <property type="match status" value="1"/>
</dbReference>
<dbReference type="GO" id="GO:0031931">
    <property type="term" value="C:TORC1 complex"/>
    <property type="evidence" value="ECO:0007669"/>
    <property type="project" value="InterPro"/>
</dbReference>
<dbReference type="EMBL" id="JANBQB010000204">
    <property type="protein sequence ID" value="KAJ1979738.1"/>
    <property type="molecule type" value="Genomic_DNA"/>
</dbReference>
<feature type="region of interest" description="Disordered" evidence="3">
    <location>
        <begin position="1"/>
        <end position="39"/>
    </location>
</feature>
<dbReference type="GO" id="GO:0031929">
    <property type="term" value="P:TOR signaling"/>
    <property type="evidence" value="ECO:0007669"/>
    <property type="project" value="InterPro"/>
</dbReference>
<dbReference type="SUPFAM" id="SSF50978">
    <property type="entry name" value="WD40 repeat-like"/>
    <property type="match status" value="1"/>
</dbReference>
<evidence type="ECO:0000256" key="2">
    <source>
        <dbReference type="PROSITE-ProRule" id="PRU00221"/>
    </source>
</evidence>
<dbReference type="OrthoDB" id="400at2759"/>
<proteinExistence type="inferred from homology"/>
<dbReference type="InterPro" id="IPR015943">
    <property type="entry name" value="WD40/YVTN_repeat-like_dom_sf"/>
</dbReference>
<sequence length="359" mass="40247">MNRAEPSGQGRPSGGSSRQPSNNGYSQYPTQSYQSHGYAPPVPPEANAVVLVTGGFDHCIKFWDAQHGTCIRTIPFADSHINKLCISPDKRFIVAAGSQAVKIFEVAGLNQNPCLLLENHKPGVNVMTVEFQRDMKWIVTACEDGAVRIFDFPKTNHVRRSLDNKCAVNDLKIHPEQDMLITADQKGSLKLWNLRDNSVECELVPEEEVPLRSVAVARDCSMLVVTNNKGRCFVYRWPDPRTRGHLELITQFDAHNKYAIKCCLSRNLHYLATTSADTTAKIWRINGSRFELAHVLMDHKGWVWDCAFSDDSEYLVTVCSDFKLRVWKVSSGELTRTIEGHTKALMTVALNDSIAARKA</sequence>
<keyword evidence="5" id="KW-1185">Reference proteome</keyword>
<feature type="repeat" description="WD" evidence="2">
    <location>
        <begin position="51"/>
        <end position="73"/>
    </location>
</feature>
<evidence type="ECO:0000256" key="3">
    <source>
        <dbReference type="SAM" id="MobiDB-lite"/>
    </source>
</evidence>
<organism evidence="4 5">
    <name type="scientific">Dimargaris verticillata</name>
    <dbReference type="NCBI Taxonomy" id="2761393"/>
    <lineage>
        <taxon>Eukaryota</taxon>
        <taxon>Fungi</taxon>
        <taxon>Fungi incertae sedis</taxon>
        <taxon>Zoopagomycota</taxon>
        <taxon>Kickxellomycotina</taxon>
        <taxon>Dimargaritomycetes</taxon>
        <taxon>Dimargaritales</taxon>
        <taxon>Dimargaritaceae</taxon>
        <taxon>Dimargaris</taxon>
    </lineage>
</organism>
<evidence type="ECO:0000313" key="5">
    <source>
        <dbReference type="Proteomes" id="UP001151582"/>
    </source>
</evidence>
<comment type="similarity">
    <text evidence="1">Belongs to the WD repeat LST8 family.</text>
</comment>